<feature type="region of interest" description="Disordered" evidence="1">
    <location>
        <begin position="139"/>
        <end position="158"/>
    </location>
</feature>
<feature type="compositionally biased region" description="Low complexity" evidence="1">
    <location>
        <begin position="578"/>
        <end position="595"/>
    </location>
</feature>
<feature type="region of interest" description="Disordered" evidence="1">
    <location>
        <begin position="540"/>
        <end position="646"/>
    </location>
</feature>
<dbReference type="AlphaFoldDB" id="A0A5M3MCK7"/>
<feature type="region of interest" description="Disordered" evidence="1">
    <location>
        <begin position="183"/>
        <end position="204"/>
    </location>
</feature>
<name>A0A5M3MCK7_CONPW</name>
<dbReference type="RefSeq" id="XP_007773608.1">
    <property type="nucleotide sequence ID" value="XM_007775418.1"/>
</dbReference>
<feature type="region of interest" description="Disordered" evidence="1">
    <location>
        <begin position="317"/>
        <end position="527"/>
    </location>
</feature>
<feature type="compositionally biased region" description="Low complexity" evidence="1">
    <location>
        <begin position="468"/>
        <end position="501"/>
    </location>
</feature>
<dbReference type="GeneID" id="19206106"/>
<dbReference type="EMBL" id="JH711586">
    <property type="protein sequence ID" value="EIW76375.1"/>
    <property type="molecule type" value="Genomic_DNA"/>
</dbReference>
<dbReference type="OrthoDB" id="3253137at2759"/>
<organism evidence="2 3">
    <name type="scientific">Coniophora puteana (strain RWD-64-598)</name>
    <name type="common">Brown rot fungus</name>
    <dbReference type="NCBI Taxonomy" id="741705"/>
    <lineage>
        <taxon>Eukaryota</taxon>
        <taxon>Fungi</taxon>
        <taxon>Dikarya</taxon>
        <taxon>Basidiomycota</taxon>
        <taxon>Agaricomycotina</taxon>
        <taxon>Agaricomycetes</taxon>
        <taxon>Agaricomycetidae</taxon>
        <taxon>Boletales</taxon>
        <taxon>Coniophorineae</taxon>
        <taxon>Coniophoraceae</taxon>
        <taxon>Coniophora</taxon>
    </lineage>
</organism>
<evidence type="ECO:0000256" key="1">
    <source>
        <dbReference type="SAM" id="MobiDB-lite"/>
    </source>
</evidence>
<reference evidence="3" key="1">
    <citation type="journal article" date="2012" name="Science">
        <title>The Paleozoic origin of enzymatic lignin decomposition reconstructed from 31 fungal genomes.</title>
        <authorList>
            <person name="Floudas D."/>
            <person name="Binder M."/>
            <person name="Riley R."/>
            <person name="Barry K."/>
            <person name="Blanchette R.A."/>
            <person name="Henrissat B."/>
            <person name="Martinez A.T."/>
            <person name="Otillar R."/>
            <person name="Spatafora J.W."/>
            <person name="Yadav J.S."/>
            <person name="Aerts A."/>
            <person name="Benoit I."/>
            <person name="Boyd A."/>
            <person name="Carlson A."/>
            <person name="Copeland A."/>
            <person name="Coutinho P.M."/>
            <person name="de Vries R.P."/>
            <person name="Ferreira P."/>
            <person name="Findley K."/>
            <person name="Foster B."/>
            <person name="Gaskell J."/>
            <person name="Glotzer D."/>
            <person name="Gorecki P."/>
            <person name="Heitman J."/>
            <person name="Hesse C."/>
            <person name="Hori C."/>
            <person name="Igarashi K."/>
            <person name="Jurgens J.A."/>
            <person name="Kallen N."/>
            <person name="Kersten P."/>
            <person name="Kohler A."/>
            <person name="Kuees U."/>
            <person name="Kumar T.K.A."/>
            <person name="Kuo A."/>
            <person name="LaButti K."/>
            <person name="Larrondo L.F."/>
            <person name="Lindquist E."/>
            <person name="Ling A."/>
            <person name="Lombard V."/>
            <person name="Lucas S."/>
            <person name="Lundell T."/>
            <person name="Martin R."/>
            <person name="McLaughlin D.J."/>
            <person name="Morgenstern I."/>
            <person name="Morin E."/>
            <person name="Murat C."/>
            <person name="Nagy L.G."/>
            <person name="Nolan M."/>
            <person name="Ohm R.A."/>
            <person name="Patyshakuliyeva A."/>
            <person name="Rokas A."/>
            <person name="Ruiz-Duenas F.J."/>
            <person name="Sabat G."/>
            <person name="Salamov A."/>
            <person name="Samejima M."/>
            <person name="Schmutz J."/>
            <person name="Slot J.C."/>
            <person name="St John F."/>
            <person name="Stenlid J."/>
            <person name="Sun H."/>
            <person name="Sun S."/>
            <person name="Syed K."/>
            <person name="Tsang A."/>
            <person name="Wiebenga A."/>
            <person name="Young D."/>
            <person name="Pisabarro A."/>
            <person name="Eastwood D.C."/>
            <person name="Martin F."/>
            <person name="Cullen D."/>
            <person name="Grigoriev I.V."/>
            <person name="Hibbett D.S."/>
        </authorList>
    </citation>
    <scope>NUCLEOTIDE SEQUENCE [LARGE SCALE GENOMIC DNA]</scope>
    <source>
        <strain evidence="3">RWD-64-598 SS2</strain>
    </source>
</reference>
<comment type="caution">
    <text evidence="2">The sequence shown here is derived from an EMBL/GenBank/DDBJ whole genome shotgun (WGS) entry which is preliminary data.</text>
</comment>
<feature type="region of interest" description="Disordered" evidence="1">
    <location>
        <begin position="251"/>
        <end position="301"/>
    </location>
</feature>
<dbReference type="Proteomes" id="UP000053558">
    <property type="component" value="Unassembled WGS sequence"/>
</dbReference>
<dbReference type="OMA" id="AWWESEL"/>
<evidence type="ECO:0000313" key="3">
    <source>
        <dbReference type="Proteomes" id="UP000053558"/>
    </source>
</evidence>
<keyword evidence="3" id="KW-1185">Reference proteome</keyword>
<feature type="compositionally biased region" description="Low complexity" evidence="1">
    <location>
        <begin position="514"/>
        <end position="525"/>
    </location>
</feature>
<feature type="compositionally biased region" description="Gly residues" evidence="1">
    <location>
        <begin position="410"/>
        <end position="422"/>
    </location>
</feature>
<dbReference type="KEGG" id="cput:CONPUDRAFT_168927"/>
<sequence>MGQWTAEYHDTVLGSKMRSLVSGAIKRGRLEKTNPSISYEAFVRDLDKGDSFTTSLIEILVKEYAERLSRPSSIERGLVSYTTQRALRRLSTVAAVYHDAPPSRVPAAAAALHAARRAGHAARAVNAVLDPTEYLSAPPSELELEDEGSSGSAPGAGIGAGMRIGSGLRAVGMGSGLGGMVPGLSRARAPGPGPGPGAGEDEEDEELLAHVHPLAPWADDVNAAAALAMGDLPETFGSYDALSLGPRAADGTGAEGAAIPTSSLSGAGWPHAPLTASTSTSSSSSPSIPGTSGGWNRMIGGRRLPPAISAFDRERGRELPEPLPPLPPLVYPSARGSSSSSASRRTPSGLAGNGRDLPSASSILHSSLSRQRHPYPAAVRRASHHVHPSSSSQRSGYGYGGAGSTSDSGTGAGTGAGAGTETGAGANRVDDFSEFTSRRRTATRVLPPYPHPPHHPHTHAAPPRRPSRSGADPSTSTAPGAAADADADADAGPSASAMAPDNLDADGDPILPSAEAEVTDAADATEPIEIPAHWAALHGLRGGPSARRFFPRTTGSPSIAAPRPALVGAPPSIPTPPASGSDADTDDTSVAGTSAEPGTGVRTGGTADEYFFPAPTPSETAIVEAEADDDTPPQLQAPRLRRGGLRSPESMRLLAAASAAAAADADAVARASRSVSFSPEPAP</sequence>
<feature type="compositionally biased region" description="Low complexity" evidence="1">
    <location>
        <begin position="332"/>
        <end position="349"/>
    </location>
</feature>
<accession>A0A5M3MCK7</accession>
<gene>
    <name evidence="2" type="ORF">CONPUDRAFT_168927</name>
</gene>
<proteinExistence type="predicted"/>
<protein>
    <submittedName>
        <fullName evidence="2">Uncharacterized protein</fullName>
    </submittedName>
</protein>
<evidence type="ECO:0000313" key="2">
    <source>
        <dbReference type="EMBL" id="EIW76375.1"/>
    </source>
</evidence>
<feature type="compositionally biased region" description="Pro residues" evidence="1">
    <location>
        <begin position="321"/>
        <end position="330"/>
    </location>
</feature>
<feature type="compositionally biased region" description="Low complexity" evidence="1">
    <location>
        <begin position="277"/>
        <end position="290"/>
    </location>
</feature>
<feature type="compositionally biased region" description="Low complexity" evidence="1">
    <location>
        <begin position="357"/>
        <end position="369"/>
    </location>
</feature>